<dbReference type="Proteomes" id="UP000635477">
    <property type="component" value="Unassembled WGS sequence"/>
</dbReference>
<evidence type="ECO:0000256" key="2">
    <source>
        <dbReference type="ARBA" id="ARBA00023043"/>
    </source>
</evidence>
<reference evidence="5" key="2">
    <citation type="submission" date="2020-05" db="EMBL/GenBank/DDBJ databases">
        <authorList>
            <person name="Kim H.-S."/>
            <person name="Proctor R.H."/>
            <person name="Brown D.W."/>
        </authorList>
    </citation>
    <scope>NUCLEOTIDE SEQUENCE</scope>
    <source>
        <strain evidence="5">NRRL 22465</strain>
    </source>
</reference>
<accession>A0A8H4UU71</accession>
<keyword evidence="6" id="KW-1185">Reference proteome</keyword>
<dbReference type="OrthoDB" id="539213at2759"/>
<reference evidence="5" key="1">
    <citation type="journal article" date="2020" name="BMC Genomics">
        <title>Correction to: Identification and distribution of gene clusters required for synthesis of sphingolipid metabolism inhibitors in diverse species of the filamentous fungus Fusarium.</title>
        <authorList>
            <person name="Kim H.S."/>
            <person name="Lohmar J.M."/>
            <person name="Busman M."/>
            <person name="Brown D.W."/>
            <person name="Naumann T.A."/>
            <person name="Divon H.H."/>
            <person name="Lysoe E."/>
            <person name="Uhlig S."/>
            <person name="Proctor R.H."/>
        </authorList>
    </citation>
    <scope>NUCLEOTIDE SEQUENCE</scope>
    <source>
        <strain evidence="5">NRRL 22465</strain>
    </source>
</reference>
<dbReference type="InterPro" id="IPR025676">
    <property type="entry name" value="Clr5_dom"/>
</dbReference>
<dbReference type="Pfam" id="PF14420">
    <property type="entry name" value="Clr5"/>
    <property type="match status" value="1"/>
</dbReference>
<keyword evidence="2 3" id="KW-0040">ANK repeat</keyword>
<dbReference type="EMBL" id="JABEYC010000065">
    <property type="protein sequence ID" value="KAF4983462.1"/>
    <property type="molecule type" value="Genomic_DNA"/>
</dbReference>
<dbReference type="AlphaFoldDB" id="A0A8H4UU71"/>
<dbReference type="SMART" id="SM00248">
    <property type="entry name" value="ANK"/>
    <property type="match status" value="4"/>
</dbReference>
<feature type="domain" description="Clr5" evidence="4">
    <location>
        <begin position="2"/>
        <end position="45"/>
    </location>
</feature>
<dbReference type="Pfam" id="PF12796">
    <property type="entry name" value="Ank_2"/>
    <property type="match status" value="1"/>
</dbReference>
<dbReference type="InterPro" id="IPR002110">
    <property type="entry name" value="Ankyrin_rpt"/>
</dbReference>
<evidence type="ECO:0000259" key="4">
    <source>
        <dbReference type="Pfam" id="PF14420"/>
    </source>
</evidence>
<dbReference type="Gene3D" id="1.25.40.20">
    <property type="entry name" value="Ankyrin repeat-containing domain"/>
    <property type="match status" value="1"/>
</dbReference>
<protein>
    <recommendedName>
        <fullName evidence="4">Clr5 domain-containing protein</fullName>
    </recommendedName>
</protein>
<proteinExistence type="predicted"/>
<feature type="repeat" description="ANK" evidence="3">
    <location>
        <begin position="421"/>
        <end position="453"/>
    </location>
</feature>
<dbReference type="PANTHER" id="PTHR24198:SF165">
    <property type="entry name" value="ANKYRIN REPEAT-CONTAINING PROTEIN-RELATED"/>
    <property type="match status" value="1"/>
</dbReference>
<gene>
    <name evidence="5" type="ORF">FZEAL_1191</name>
</gene>
<dbReference type="PANTHER" id="PTHR24198">
    <property type="entry name" value="ANKYRIN REPEAT AND PROTEIN KINASE DOMAIN-CONTAINING PROTEIN"/>
    <property type="match status" value="1"/>
</dbReference>
<evidence type="ECO:0000313" key="5">
    <source>
        <dbReference type="EMBL" id="KAF4983462.1"/>
    </source>
</evidence>
<keyword evidence="1" id="KW-0677">Repeat</keyword>
<dbReference type="PROSITE" id="PS50088">
    <property type="entry name" value="ANK_REPEAT"/>
    <property type="match status" value="1"/>
</dbReference>
<organism evidence="5 6">
    <name type="scientific">Fusarium zealandicum</name>
    <dbReference type="NCBI Taxonomy" id="1053134"/>
    <lineage>
        <taxon>Eukaryota</taxon>
        <taxon>Fungi</taxon>
        <taxon>Dikarya</taxon>
        <taxon>Ascomycota</taxon>
        <taxon>Pezizomycotina</taxon>
        <taxon>Sordariomycetes</taxon>
        <taxon>Hypocreomycetidae</taxon>
        <taxon>Hypocreales</taxon>
        <taxon>Nectriaceae</taxon>
        <taxon>Fusarium</taxon>
        <taxon>Fusarium staphyleae species complex</taxon>
    </lineage>
</organism>
<evidence type="ECO:0000313" key="6">
    <source>
        <dbReference type="Proteomes" id="UP000635477"/>
    </source>
</evidence>
<sequence length="684" mass="76027">MEWKLYEKDAMRWYLDESKTAQETIKLLTDKHNIRVTERMFKAKFGRLKNLHANEWCAVIAEIRKREARGLKSAIYIHGKHMGQQSTARAIRRYSKLLRTRVGEPEPGIDLGIDTVGRHRIEIRTPAGEHDNIAHETSVDVQGSASEALEESSEPLIGLQLDLGDADVDFSGDFISGDALCLSPSMFLHLDDSIPQPSGESFWIHDGQTLNLENGSAVSRWRPGHFLMEGPSSPLSFQLLNKPRQPFRSFWDLSAMLSLSLDSSELTAAVNRRKFLAANLNDREFIMLARKSELLSILGLPDFESESIKPAVEYVEQVMLLPIGRRRDLGSSLLELTTDQSLYQIFTVLAYLASNNIFSEEQTWLYVSWLIRKNYMPKLLSFLQLSSGSILAFASVLLGDICSKGFLSLVESHQHDIPGPLGSRLLHMAVLDDNIELAKLVVSHGADVNFGEISYATSCPSPLARATSLGRISMVRYLIGVGADLDRRFIYKYQKATALTIAVSENNYELTQTLLAAGARITDVLQINGLEAVPFLPICSPAIRTLLQKSLQLTEESNIFNLARAARRSNRELSKALLQHPSVPQSVLNRAMCYAIEGVDVSAIGTFLRHGADPNTGLRTLQKSIAHGTKGLLSRLPYDSEYALADLIHLLITAGAKMDPIMVLKMCSVIGSRFPRGVLDVLRV</sequence>
<evidence type="ECO:0000256" key="1">
    <source>
        <dbReference type="ARBA" id="ARBA00022737"/>
    </source>
</evidence>
<dbReference type="InterPro" id="IPR036770">
    <property type="entry name" value="Ankyrin_rpt-contain_sf"/>
</dbReference>
<dbReference type="PROSITE" id="PS50297">
    <property type="entry name" value="ANK_REP_REGION"/>
    <property type="match status" value="1"/>
</dbReference>
<evidence type="ECO:0000256" key="3">
    <source>
        <dbReference type="PROSITE-ProRule" id="PRU00023"/>
    </source>
</evidence>
<comment type="caution">
    <text evidence="5">The sequence shown here is derived from an EMBL/GenBank/DDBJ whole genome shotgun (WGS) entry which is preliminary data.</text>
</comment>
<name>A0A8H4UU71_9HYPO</name>
<dbReference type="SUPFAM" id="SSF48403">
    <property type="entry name" value="Ankyrin repeat"/>
    <property type="match status" value="1"/>
</dbReference>